<organism evidence="1 2">
    <name type="scientific">Ambrosiozyma monospora</name>
    <name type="common">Yeast</name>
    <name type="synonym">Endomycopsis monosporus</name>
    <dbReference type="NCBI Taxonomy" id="43982"/>
    <lineage>
        <taxon>Eukaryota</taxon>
        <taxon>Fungi</taxon>
        <taxon>Dikarya</taxon>
        <taxon>Ascomycota</taxon>
        <taxon>Saccharomycotina</taxon>
        <taxon>Pichiomycetes</taxon>
        <taxon>Pichiales</taxon>
        <taxon>Pichiaceae</taxon>
        <taxon>Ambrosiozyma</taxon>
    </lineage>
</organism>
<keyword evidence="2" id="KW-1185">Reference proteome</keyword>
<dbReference type="EMBL" id="BSXS01009584">
    <property type="protein sequence ID" value="GME95931.1"/>
    <property type="molecule type" value="Genomic_DNA"/>
</dbReference>
<comment type="caution">
    <text evidence="1">The sequence shown here is derived from an EMBL/GenBank/DDBJ whole genome shotgun (WGS) entry which is preliminary data.</text>
</comment>
<gene>
    <name evidence="1" type="ORF">Amon02_000985500</name>
</gene>
<proteinExistence type="predicted"/>
<name>A0ACB5TVQ2_AMBMO</name>
<evidence type="ECO:0000313" key="2">
    <source>
        <dbReference type="Proteomes" id="UP001165064"/>
    </source>
</evidence>
<reference evidence="1" key="1">
    <citation type="submission" date="2023-04" db="EMBL/GenBank/DDBJ databases">
        <title>Ambrosiozyma monospora NBRC 10751.</title>
        <authorList>
            <person name="Ichikawa N."/>
            <person name="Sato H."/>
            <person name="Tonouchi N."/>
        </authorList>
    </citation>
    <scope>NUCLEOTIDE SEQUENCE</scope>
    <source>
        <strain evidence="1">NBRC 10751</strain>
    </source>
</reference>
<accession>A0ACB5TVQ2</accession>
<sequence length="139" mass="16091">MFFLNHIRDQLVGPNDTLFHETNYRDSINAFPFRPIDLQEPCLSLEQLDELQLTTKTALSLFGILVHKPTGLLIVNCQDKSSFAIRNNKFDINDVISRSNRNDMLSELEPDKHFLQFPGDNNRTADSQFTKDYRFPDGQ</sequence>
<dbReference type="Proteomes" id="UP001165064">
    <property type="component" value="Unassembled WGS sequence"/>
</dbReference>
<protein>
    <submittedName>
        <fullName evidence="1">Unnamed protein product</fullName>
    </submittedName>
</protein>
<evidence type="ECO:0000313" key="1">
    <source>
        <dbReference type="EMBL" id="GME95931.1"/>
    </source>
</evidence>